<dbReference type="InterPro" id="IPR006619">
    <property type="entry name" value="PGRP_domain_met/bac"/>
</dbReference>
<dbReference type="Proteomes" id="UP000195440">
    <property type="component" value="Unassembled WGS sequence"/>
</dbReference>
<dbReference type="SMART" id="SM00701">
    <property type="entry name" value="PGRP"/>
    <property type="match status" value="1"/>
</dbReference>
<evidence type="ECO:0000313" key="3">
    <source>
        <dbReference type="EMBL" id="OUM74387.1"/>
    </source>
</evidence>
<dbReference type="InterPro" id="IPR002502">
    <property type="entry name" value="Amidase_domain"/>
</dbReference>
<dbReference type="AlphaFoldDB" id="A0A1Y3P3J3"/>
<dbReference type="Gene3D" id="3.40.80.10">
    <property type="entry name" value="Peptidoglycan recognition protein-like"/>
    <property type="match status" value="1"/>
</dbReference>
<dbReference type="PANTHER" id="PTHR11022">
    <property type="entry name" value="PEPTIDOGLYCAN RECOGNITION PROTEIN"/>
    <property type="match status" value="1"/>
</dbReference>
<sequence>MTPGKFTTTAQVQKVLPDQSIAPVEITVNDRAATREAIIRKVRSLGHEFVERSGWSARKPKTELADDWDYSMIALHNAGRSYSCGIGSEQMLETQRLHQNKFDDIGYHFGIDCSGTIYEGRDIRFKASSVDKYNTGVIGVVLLNNLTVPEEGSDWITFARKSLKLIGIDTTNSVPALQMDATLNLIIALKSVFFIKHFGGHMEYPKQEGDGKICPGRIGMKLVKNIRIKTDLLKPPTS</sequence>
<organism evidence="3 4">
    <name type="scientific">Pseudomonas caspiana</name>
    <dbReference type="NCBI Taxonomy" id="1451454"/>
    <lineage>
        <taxon>Bacteria</taxon>
        <taxon>Pseudomonadati</taxon>
        <taxon>Pseudomonadota</taxon>
        <taxon>Gammaproteobacteria</taxon>
        <taxon>Pseudomonadales</taxon>
        <taxon>Pseudomonadaceae</taxon>
        <taxon>Pseudomonas</taxon>
    </lineage>
</organism>
<accession>A0A1Y3P3J3</accession>
<dbReference type="RefSeq" id="WP_087266008.1">
    <property type="nucleotide sequence ID" value="NZ_JBJGBV010000016.1"/>
</dbReference>
<dbReference type="SUPFAM" id="SSF55846">
    <property type="entry name" value="N-acetylmuramoyl-L-alanine amidase-like"/>
    <property type="match status" value="1"/>
</dbReference>
<evidence type="ECO:0000313" key="4">
    <source>
        <dbReference type="Proteomes" id="UP000195440"/>
    </source>
</evidence>
<protein>
    <submittedName>
        <fullName evidence="3">N-acetylmuramoyl-L-alanine amidase</fullName>
    </submittedName>
</protein>
<dbReference type="InterPro" id="IPR015510">
    <property type="entry name" value="PGRP"/>
</dbReference>
<evidence type="ECO:0000259" key="2">
    <source>
        <dbReference type="SMART" id="SM00701"/>
    </source>
</evidence>
<dbReference type="GO" id="GO:0009253">
    <property type="term" value="P:peptidoglycan catabolic process"/>
    <property type="evidence" value="ECO:0007669"/>
    <property type="project" value="InterPro"/>
</dbReference>
<reference evidence="3 4" key="1">
    <citation type="journal article" date="2017" name="Syst. Appl. Microbiol.">
        <title>Pseudomonas caspiana sp. nov., a citrus pathogen in the Pseudomonas syringae phylogenetic group.</title>
        <authorList>
            <person name="Busquets A."/>
            <person name="Gomila M."/>
            <person name="Beiki F."/>
            <person name="Mulet M."/>
            <person name="Rahimian H."/>
            <person name="Garcia-Valdes E."/>
            <person name="Lalucat J."/>
        </authorList>
    </citation>
    <scope>NUCLEOTIDE SEQUENCE [LARGE SCALE GENOMIC DNA]</scope>
    <source>
        <strain evidence="3 4">FBF102</strain>
    </source>
</reference>
<comment type="similarity">
    <text evidence="1">Belongs to the N-acetylmuramoyl-L-alanine amidase 2 family.</text>
</comment>
<dbReference type="GO" id="GO:0008270">
    <property type="term" value="F:zinc ion binding"/>
    <property type="evidence" value="ECO:0007669"/>
    <property type="project" value="InterPro"/>
</dbReference>
<comment type="caution">
    <text evidence="3">The sequence shown here is derived from an EMBL/GenBank/DDBJ whole genome shotgun (WGS) entry which is preliminary data.</text>
</comment>
<feature type="domain" description="Peptidoglycan recognition protein family" evidence="2">
    <location>
        <begin position="47"/>
        <end position="182"/>
    </location>
</feature>
<dbReference type="EMBL" id="LOHF01000005">
    <property type="protein sequence ID" value="OUM74387.1"/>
    <property type="molecule type" value="Genomic_DNA"/>
</dbReference>
<keyword evidence="4" id="KW-1185">Reference proteome</keyword>
<dbReference type="GO" id="GO:0008745">
    <property type="term" value="F:N-acetylmuramoyl-L-alanine amidase activity"/>
    <property type="evidence" value="ECO:0007669"/>
    <property type="project" value="InterPro"/>
</dbReference>
<dbReference type="Pfam" id="PF01510">
    <property type="entry name" value="Amidase_2"/>
    <property type="match status" value="1"/>
</dbReference>
<name>A0A1Y3P3J3_9PSED</name>
<gene>
    <name evidence="3" type="ORF">AUC60_09165</name>
</gene>
<dbReference type="InterPro" id="IPR036505">
    <property type="entry name" value="Amidase/PGRP_sf"/>
</dbReference>
<dbReference type="OrthoDB" id="9085865at2"/>
<evidence type="ECO:0000256" key="1">
    <source>
        <dbReference type="ARBA" id="ARBA00007553"/>
    </source>
</evidence>
<proteinExistence type="inferred from homology"/>
<dbReference type="CDD" id="cd06583">
    <property type="entry name" value="PGRP"/>
    <property type="match status" value="1"/>
</dbReference>
<dbReference type="PANTHER" id="PTHR11022:SF41">
    <property type="entry name" value="PEPTIDOGLYCAN-RECOGNITION PROTEIN LC-RELATED"/>
    <property type="match status" value="1"/>
</dbReference>